<dbReference type="InterPro" id="IPR008523">
    <property type="entry name" value="DUF805"/>
</dbReference>
<sequence>MAAKHYKVLFEGQVFDENDEENVKERLQKLFKADDARINRLFSGKSYALGKNLSKEDARKYEKGIMQAGGLCRIVNMDDGSELKPADRSIKEPSLTADISSRIRSGSKKPLRLMRRIGRCHYISLCWLVLAIEAAALLMPVYLPKLAVGMLTIQQITAIGLGMHALGILVAVYAMASRLHDMNRNGSLWLFMIIPIVNLLFMGWLALGRGSKGDNDYGNPPESPGQFARLLGLYIPVILLLVTSGGAYFYQDELLKQIQHLPAEWSKQIPEGIESHLPFLSSLPFLST</sequence>
<dbReference type="EMBL" id="JOKG01000002">
    <property type="protein sequence ID" value="KEQ14832.1"/>
    <property type="molecule type" value="Genomic_DNA"/>
</dbReference>
<feature type="transmembrane region" description="Helical" evidence="1">
    <location>
        <begin position="155"/>
        <end position="176"/>
    </location>
</feature>
<organism evidence="2 3">
    <name type="scientific">Endozoicomonas montiporae</name>
    <dbReference type="NCBI Taxonomy" id="1027273"/>
    <lineage>
        <taxon>Bacteria</taxon>
        <taxon>Pseudomonadati</taxon>
        <taxon>Pseudomonadota</taxon>
        <taxon>Gammaproteobacteria</taxon>
        <taxon>Oceanospirillales</taxon>
        <taxon>Endozoicomonadaceae</taxon>
        <taxon>Endozoicomonas</taxon>
    </lineage>
</organism>
<proteinExistence type="predicted"/>
<dbReference type="Pfam" id="PF05656">
    <property type="entry name" value="DUF805"/>
    <property type="match status" value="1"/>
</dbReference>
<protein>
    <recommendedName>
        <fullName evidence="4">DUF805 domain-containing protein</fullName>
    </recommendedName>
</protein>
<gene>
    <name evidence="2" type="ORF">GZ77_11190</name>
</gene>
<dbReference type="AlphaFoldDB" id="A0A081N8Q9"/>
<comment type="caution">
    <text evidence="2">The sequence shown here is derived from an EMBL/GenBank/DDBJ whole genome shotgun (WGS) entry which is preliminary data.</text>
</comment>
<feature type="transmembrane region" description="Helical" evidence="1">
    <location>
        <begin position="188"/>
        <end position="207"/>
    </location>
</feature>
<reference evidence="2 3" key="1">
    <citation type="submission" date="2014-06" db="EMBL/GenBank/DDBJ databases">
        <title>Whole Genome Sequences of Three Symbiotic Endozoicomonas Bacteria.</title>
        <authorList>
            <person name="Neave M.J."/>
            <person name="Apprill A."/>
            <person name="Voolstra C.R."/>
        </authorList>
    </citation>
    <scope>NUCLEOTIDE SEQUENCE [LARGE SCALE GENOMIC DNA]</scope>
    <source>
        <strain evidence="2 3">LMG 24815</strain>
    </source>
</reference>
<dbReference type="eggNOG" id="COG3152">
    <property type="taxonomic scope" value="Bacteria"/>
</dbReference>
<accession>A0A081N8Q9</accession>
<dbReference type="GO" id="GO:0005886">
    <property type="term" value="C:plasma membrane"/>
    <property type="evidence" value="ECO:0007669"/>
    <property type="project" value="TreeGrafter"/>
</dbReference>
<evidence type="ECO:0008006" key="4">
    <source>
        <dbReference type="Google" id="ProtNLM"/>
    </source>
</evidence>
<dbReference type="RefSeq" id="WP_160174040.1">
    <property type="nucleotide sequence ID" value="NZ_JOKG01000002.1"/>
</dbReference>
<evidence type="ECO:0000256" key="1">
    <source>
        <dbReference type="SAM" id="Phobius"/>
    </source>
</evidence>
<evidence type="ECO:0000313" key="3">
    <source>
        <dbReference type="Proteomes" id="UP000028006"/>
    </source>
</evidence>
<evidence type="ECO:0000313" key="2">
    <source>
        <dbReference type="EMBL" id="KEQ14832.1"/>
    </source>
</evidence>
<keyword evidence="3" id="KW-1185">Reference proteome</keyword>
<keyword evidence="1" id="KW-0472">Membrane</keyword>
<feature type="transmembrane region" description="Helical" evidence="1">
    <location>
        <begin position="122"/>
        <end position="143"/>
    </location>
</feature>
<keyword evidence="1" id="KW-0812">Transmembrane</keyword>
<dbReference type="PANTHER" id="PTHR34980:SF3">
    <property type="entry name" value="BLR8105 PROTEIN"/>
    <property type="match status" value="1"/>
</dbReference>
<dbReference type="PANTHER" id="PTHR34980">
    <property type="entry name" value="INNER MEMBRANE PROTEIN-RELATED-RELATED"/>
    <property type="match status" value="1"/>
</dbReference>
<dbReference type="Proteomes" id="UP000028006">
    <property type="component" value="Unassembled WGS sequence"/>
</dbReference>
<feature type="transmembrane region" description="Helical" evidence="1">
    <location>
        <begin position="227"/>
        <end position="250"/>
    </location>
</feature>
<keyword evidence="1" id="KW-1133">Transmembrane helix</keyword>
<name>A0A081N8Q9_9GAMM</name>